<protein>
    <submittedName>
        <fullName evidence="1">Uncharacterized protein</fullName>
    </submittedName>
</protein>
<reference evidence="1 2" key="1">
    <citation type="journal article" date="2021" name="Hortic Res">
        <title>High-quality reference genome and annotation aids understanding of berry development for evergreen blueberry (Vaccinium darrowii).</title>
        <authorList>
            <person name="Yu J."/>
            <person name="Hulse-Kemp A.M."/>
            <person name="Babiker E."/>
            <person name="Staton M."/>
        </authorList>
    </citation>
    <scope>NUCLEOTIDE SEQUENCE [LARGE SCALE GENOMIC DNA]</scope>
    <source>
        <strain evidence="2">cv. NJ 8807/NJ 8810</strain>
        <tissue evidence="1">Young leaf</tissue>
    </source>
</reference>
<evidence type="ECO:0000313" key="1">
    <source>
        <dbReference type="EMBL" id="KAH7867108.1"/>
    </source>
</evidence>
<sequence>MTTTHSGLHGSYTTGIVPTTWIFDSGASHHMTPDLSILSHCVSPSSPISITTANGSPMHVTYISSMLSTSSPLLSLPDVFYVPQLSLSLLSISQLSYSGFDVILSSSGCVVQDRVSKKQIGAGRRVGDLYILENLHIPIKISSTAASSFRLDHKSFPFYLWHSRLGHLSTKRLKLLVKSGHLGHVSVRDISECNGFGIHGFT</sequence>
<proteinExistence type="predicted"/>
<organism evidence="1 2">
    <name type="scientific">Vaccinium darrowii</name>
    <dbReference type="NCBI Taxonomy" id="229202"/>
    <lineage>
        <taxon>Eukaryota</taxon>
        <taxon>Viridiplantae</taxon>
        <taxon>Streptophyta</taxon>
        <taxon>Embryophyta</taxon>
        <taxon>Tracheophyta</taxon>
        <taxon>Spermatophyta</taxon>
        <taxon>Magnoliopsida</taxon>
        <taxon>eudicotyledons</taxon>
        <taxon>Gunneridae</taxon>
        <taxon>Pentapetalae</taxon>
        <taxon>asterids</taxon>
        <taxon>Ericales</taxon>
        <taxon>Ericaceae</taxon>
        <taxon>Vaccinioideae</taxon>
        <taxon>Vaccinieae</taxon>
        <taxon>Vaccinium</taxon>
    </lineage>
</organism>
<comment type="caution">
    <text evidence="1">The sequence shown here is derived from an EMBL/GenBank/DDBJ whole genome shotgun (WGS) entry which is preliminary data.</text>
</comment>
<dbReference type="Proteomes" id="UP000828048">
    <property type="component" value="Chromosome 9"/>
</dbReference>
<gene>
    <name evidence="1" type="ORF">Vadar_028907</name>
</gene>
<name>A0ACB7ZMK4_9ERIC</name>
<dbReference type="EMBL" id="CM037159">
    <property type="protein sequence ID" value="KAH7867108.1"/>
    <property type="molecule type" value="Genomic_DNA"/>
</dbReference>
<evidence type="ECO:0000313" key="2">
    <source>
        <dbReference type="Proteomes" id="UP000828048"/>
    </source>
</evidence>
<keyword evidence="2" id="KW-1185">Reference proteome</keyword>
<accession>A0ACB7ZMK4</accession>